<keyword evidence="4" id="KW-1185">Reference proteome</keyword>
<dbReference type="InterPro" id="IPR029044">
    <property type="entry name" value="Nucleotide-diphossugar_trans"/>
</dbReference>
<evidence type="ECO:0000259" key="1">
    <source>
        <dbReference type="Pfam" id="PF00535"/>
    </source>
</evidence>
<proteinExistence type="predicted"/>
<dbReference type="Gene3D" id="3.90.550.10">
    <property type="entry name" value="Spore Coat Polysaccharide Biosynthesis Protein SpsA, Chain A"/>
    <property type="match status" value="1"/>
</dbReference>
<dbReference type="EMBL" id="JAKNGE010000006">
    <property type="protein sequence ID" value="MCG4744962.1"/>
    <property type="molecule type" value="Genomic_DNA"/>
</dbReference>
<gene>
    <name evidence="3" type="ORF">G5B36_03635</name>
    <name evidence="2" type="ORF">L0N08_06005</name>
</gene>
<dbReference type="PANTHER" id="PTHR43179">
    <property type="entry name" value="RHAMNOSYLTRANSFERASE WBBL"/>
    <property type="match status" value="1"/>
</dbReference>
<dbReference type="Pfam" id="PF00535">
    <property type="entry name" value="Glycos_transf_2"/>
    <property type="match status" value="1"/>
</dbReference>
<accession>A0AAW5BSM8</accession>
<sequence length="271" mass="31144">MECNVAAVILNYRNYLDTIECVESILNNSYSLKGIVIVENGSDNESYVRLMNRFNKEPSVVILKNNKNLGYAKGNNIGICYARKQMGAKFVLVVNNDTIFYQEDFFSQLFQSYCPGVGVIGPRITSYWLKGENKVRNYKGVSGFILHYLIFLANAHEWNWLSELFVQKIEKVESHVVIHGCAIMFTPDFFRYYNGFYPYTFLYCEENIIDVLASKAGLREVQVNGAELYHKGGRASQLSYTNQRAFAYIVKSMKHLLIVSMLPFSILKRIC</sequence>
<reference evidence="3 4" key="1">
    <citation type="journal article" date="2020" name="Cell Host Microbe">
        <title>Functional and Genomic Variation between Human-Derived Isolates of Lachnospiraceae Reveals Inter- and Intra-Species Diversity.</title>
        <authorList>
            <person name="Sorbara M.T."/>
            <person name="Littmann E.R."/>
            <person name="Fontana E."/>
            <person name="Moody T.U."/>
            <person name="Kohout C.E."/>
            <person name="Gjonbalaj M."/>
            <person name="Eaton V."/>
            <person name="Seok R."/>
            <person name="Leiner I.M."/>
            <person name="Pamer E.G."/>
        </authorList>
    </citation>
    <scope>NUCLEOTIDE SEQUENCE [LARGE SCALE GENOMIC DNA]</scope>
    <source>
        <strain evidence="3 4">MSK.1.17</strain>
    </source>
</reference>
<dbReference type="Proteomes" id="UP000669239">
    <property type="component" value="Unassembled WGS sequence"/>
</dbReference>
<name>A0AAW5BSM8_9FIRM</name>
<dbReference type="InterPro" id="IPR001173">
    <property type="entry name" value="Glyco_trans_2-like"/>
</dbReference>
<dbReference type="EMBL" id="JAAITT010000003">
    <property type="protein sequence ID" value="NSJ47788.1"/>
    <property type="molecule type" value="Genomic_DNA"/>
</dbReference>
<reference evidence="2" key="3">
    <citation type="submission" date="2022-01" db="EMBL/GenBank/DDBJ databases">
        <title>Collection of gut derived symbiotic bacterial strains cultured from healthy donors.</title>
        <authorList>
            <person name="Lin H."/>
            <person name="Kohout C."/>
            <person name="Waligurski E."/>
            <person name="Pamer E.G."/>
        </authorList>
    </citation>
    <scope>NUCLEOTIDE SEQUENCE</scope>
    <source>
        <strain evidence="2">DFI.6.55</strain>
    </source>
</reference>
<feature type="domain" description="Glycosyltransferase 2-like" evidence="1">
    <location>
        <begin position="8"/>
        <end position="185"/>
    </location>
</feature>
<evidence type="ECO:0000313" key="5">
    <source>
        <dbReference type="Proteomes" id="UP001299608"/>
    </source>
</evidence>
<dbReference type="PANTHER" id="PTHR43179:SF10">
    <property type="entry name" value="GLYCOSYL TRANSFERASE"/>
    <property type="match status" value="1"/>
</dbReference>
<dbReference type="SUPFAM" id="SSF53448">
    <property type="entry name" value="Nucleotide-diphospho-sugar transferases"/>
    <property type="match status" value="1"/>
</dbReference>
<organism evidence="2 5">
    <name type="scientific">Enterocloster aldenensis</name>
    <dbReference type="NCBI Taxonomy" id="358742"/>
    <lineage>
        <taxon>Bacteria</taxon>
        <taxon>Bacillati</taxon>
        <taxon>Bacillota</taxon>
        <taxon>Clostridia</taxon>
        <taxon>Lachnospirales</taxon>
        <taxon>Lachnospiraceae</taxon>
        <taxon>Enterocloster</taxon>
    </lineage>
</organism>
<evidence type="ECO:0000313" key="4">
    <source>
        <dbReference type="Proteomes" id="UP000669239"/>
    </source>
</evidence>
<reference evidence="3" key="2">
    <citation type="submission" date="2020-02" db="EMBL/GenBank/DDBJ databases">
        <authorList>
            <person name="Littmann E."/>
            <person name="Sorbara M."/>
        </authorList>
    </citation>
    <scope>NUCLEOTIDE SEQUENCE</scope>
    <source>
        <strain evidence="3">MSK.1.17</strain>
    </source>
</reference>
<evidence type="ECO:0000313" key="3">
    <source>
        <dbReference type="EMBL" id="NSJ47788.1"/>
    </source>
</evidence>
<dbReference type="Proteomes" id="UP001299608">
    <property type="component" value="Unassembled WGS sequence"/>
</dbReference>
<comment type="caution">
    <text evidence="2">The sequence shown here is derived from an EMBL/GenBank/DDBJ whole genome shotgun (WGS) entry which is preliminary data.</text>
</comment>
<evidence type="ECO:0000313" key="2">
    <source>
        <dbReference type="EMBL" id="MCG4744962.1"/>
    </source>
</evidence>
<protein>
    <submittedName>
        <fullName evidence="2">Glycosyltransferase family 2 protein</fullName>
    </submittedName>
</protein>
<dbReference type="RefSeq" id="WP_165640751.1">
    <property type="nucleotide sequence ID" value="NZ_JAAITT010000003.1"/>
</dbReference>
<dbReference type="AlphaFoldDB" id="A0AAW5BSM8"/>